<reference evidence="2" key="2">
    <citation type="journal article" date="2021" name="PeerJ">
        <title>Extensive microbial diversity within the chicken gut microbiome revealed by metagenomics and culture.</title>
        <authorList>
            <person name="Gilroy R."/>
            <person name="Ravi A."/>
            <person name="Getino M."/>
            <person name="Pursley I."/>
            <person name="Horton D.L."/>
            <person name="Alikhan N.F."/>
            <person name="Baker D."/>
            <person name="Gharbi K."/>
            <person name="Hall N."/>
            <person name="Watson M."/>
            <person name="Adriaenssens E.M."/>
            <person name="Foster-Nyarko E."/>
            <person name="Jarju S."/>
            <person name="Secka A."/>
            <person name="Antonio M."/>
            <person name="Oren A."/>
            <person name="Chaudhuri R.R."/>
            <person name="La Ragione R."/>
            <person name="Hildebrand F."/>
            <person name="Pallen M.J."/>
        </authorList>
    </citation>
    <scope>NUCLEOTIDE SEQUENCE</scope>
    <source>
        <strain evidence="2">ChiSjej1B19-7085</strain>
    </source>
</reference>
<keyword evidence="1" id="KW-0812">Transmembrane</keyword>
<feature type="transmembrane region" description="Helical" evidence="1">
    <location>
        <begin position="12"/>
        <end position="30"/>
    </location>
</feature>
<sequence>MYKSTTNLAKGIGVGLLAGAAAATVGSMVMKDKKHLKKNAGKAMHAVGDFISNMEYMMKG</sequence>
<dbReference type="EMBL" id="DVHF01000096">
    <property type="protein sequence ID" value="HIR57674.1"/>
    <property type="molecule type" value="Genomic_DNA"/>
</dbReference>
<dbReference type="Proteomes" id="UP000886785">
    <property type="component" value="Unassembled WGS sequence"/>
</dbReference>
<accession>A0A9D1DRD9</accession>
<gene>
    <name evidence="2" type="ORF">IAA54_08390</name>
</gene>
<evidence type="ECO:0000313" key="3">
    <source>
        <dbReference type="Proteomes" id="UP000886785"/>
    </source>
</evidence>
<keyword evidence="1" id="KW-0472">Membrane</keyword>
<name>A0A9D1DRD9_9FIRM</name>
<keyword evidence="1" id="KW-1133">Transmembrane helix</keyword>
<comment type="caution">
    <text evidence="2">The sequence shown here is derived from an EMBL/GenBank/DDBJ whole genome shotgun (WGS) entry which is preliminary data.</text>
</comment>
<evidence type="ECO:0000256" key="1">
    <source>
        <dbReference type="SAM" id="Phobius"/>
    </source>
</evidence>
<evidence type="ECO:0000313" key="2">
    <source>
        <dbReference type="EMBL" id="HIR57674.1"/>
    </source>
</evidence>
<dbReference type="AlphaFoldDB" id="A0A9D1DRD9"/>
<organism evidence="2 3">
    <name type="scientific">Candidatus Gallacutalibacter pullicola</name>
    <dbReference type="NCBI Taxonomy" id="2840830"/>
    <lineage>
        <taxon>Bacteria</taxon>
        <taxon>Bacillati</taxon>
        <taxon>Bacillota</taxon>
        <taxon>Clostridia</taxon>
        <taxon>Eubacteriales</taxon>
        <taxon>Candidatus Gallacutalibacter</taxon>
    </lineage>
</organism>
<reference evidence="2" key="1">
    <citation type="submission" date="2020-10" db="EMBL/GenBank/DDBJ databases">
        <authorList>
            <person name="Gilroy R."/>
        </authorList>
    </citation>
    <scope>NUCLEOTIDE SEQUENCE</scope>
    <source>
        <strain evidence="2">ChiSjej1B19-7085</strain>
    </source>
</reference>
<proteinExistence type="predicted"/>
<protein>
    <submittedName>
        <fullName evidence="2">Uncharacterized protein</fullName>
    </submittedName>
</protein>